<sequence>MLRNLLTYTATFFAILTLSATSAFSGSDDWKAKMIADALTAAPPIVTKDATIYAWDSNRQMILLRSGAGSYVCLASGLFSTRIGRPSLPYPDPMCLDQNAWKFMRHFLSQKNPMKPSTPYPTEPGLCWMLAGMPVTGGMLDIGSGTKFEVTVAKSGAKVVRMTPHLMILPFPINEKTSGMSTKYDTDHPKASWVMAAKSPIEHLMVHFSEQEVNAMMNSN</sequence>
<reference evidence="1" key="1">
    <citation type="submission" date="2018-05" db="EMBL/GenBank/DDBJ databases">
        <authorList>
            <person name="Lanie J.A."/>
            <person name="Ng W.-L."/>
            <person name="Kazmierczak K.M."/>
            <person name="Andrzejewski T.M."/>
            <person name="Davidsen T.M."/>
            <person name="Wayne K.J."/>
            <person name="Tettelin H."/>
            <person name="Glass J.I."/>
            <person name="Rusch D."/>
            <person name="Podicherti R."/>
            <person name="Tsui H.-C.T."/>
            <person name="Winkler M.E."/>
        </authorList>
    </citation>
    <scope>NUCLEOTIDE SEQUENCE</scope>
</reference>
<dbReference type="EMBL" id="UINC01039450">
    <property type="protein sequence ID" value="SVB37943.1"/>
    <property type="molecule type" value="Genomic_DNA"/>
</dbReference>
<organism evidence="1">
    <name type="scientific">marine metagenome</name>
    <dbReference type="NCBI Taxonomy" id="408172"/>
    <lineage>
        <taxon>unclassified sequences</taxon>
        <taxon>metagenomes</taxon>
        <taxon>ecological metagenomes</taxon>
    </lineage>
</organism>
<name>A0A382DJZ3_9ZZZZ</name>
<accession>A0A382DJZ3</accession>
<gene>
    <name evidence="1" type="ORF">METZ01_LOCUS190797</name>
</gene>
<proteinExistence type="predicted"/>
<evidence type="ECO:0000313" key="1">
    <source>
        <dbReference type="EMBL" id="SVB37943.1"/>
    </source>
</evidence>
<protein>
    <submittedName>
        <fullName evidence="1">Uncharacterized protein</fullName>
    </submittedName>
</protein>
<dbReference type="AlphaFoldDB" id="A0A382DJZ3"/>